<dbReference type="Proteomes" id="UP000197138">
    <property type="component" value="Unassembled WGS sequence"/>
</dbReference>
<dbReference type="GO" id="GO:0016747">
    <property type="term" value="F:acyltransferase activity, transferring groups other than amino-acyl groups"/>
    <property type="evidence" value="ECO:0007669"/>
    <property type="project" value="UniProtKB-ARBA"/>
</dbReference>
<dbReference type="EMBL" id="MTKT01005898">
    <property type="protein sequence ID" value="OWM63589.1"/>
    <property type="molecule type" value="Genomic_DNA"/>
</dbReference>
<gene>
    <name evidence="3" type="ORF">CDL15_Pgr008132</name>
    <name evidence="4" type="ORF">CRG98_041778</name>
</gene>
<name>A0A218VTH7_PUNGR</name>
<dbReference type="Proteomes" id="UP000233551">
    <property type="component" value="Unassembled WGS sequence"/>
</dbReference>
<keyword evidence="6" id="KW-1185">Reference proteome</keyword>
<dbReference type="PANTHER" id="PTHR31625">
    <property type="match status" value="1"/>
</dbReference>
<reference evidence="3" key="2">
    <citation type="submission" date="2017-06" db="EMBL/GenBank/DDBJ databases">
        <title>The pomegranate genome and the genomics of punicalagin biosynthesis.</title>
        <authorList>
            <person name="Xu C."/>
        </authorList>
    </citation>
    <scope>NUCLEOTIDE SEQUENCE [LARGE SCALE GENOMIC DNA]</scope>
    <source>
        <tissue evidence="3">Fresh leaf</tissue>
    </source>
</reference>
<evidence type="ECO:0000313" key="6">
    <source>
        <dbReference type="Proteomes" id="UP000233551"/>
    </source>
</evidence>
<evidence type="ECO:0000313" key="3">
    <source>
        <dbReference type="EMBL" id="OWM63589.1"/>
    </source>
</evidence>
<keyword evidence="2" id="KW-0012">Acyltransferase</keyword>
<dbReference type="InterPro" id="IPR051504">
    <property type="entry name" value="Plant_metabolite_acyltrans"/>
</dbReference>
<evidence type="ECO:0000256" key="2">
    <source>
        <dbReference type="ARBA" id="ARBA00023315"/>
    </source>
</evidence>
<dbReference type="Gene3D" id="3.30.559.10">
    <property type="entry name" value="Chloramphenicol acetyltransferase-like domain"/>
    <property type="match status" value="1"/>
</dbReference>
<dbReference type="EMBL" id="PGOL01004300">
    <property type="protein sequence ID" value="PKI37828.1"/>
    <property type="molecule type" value="Genomic_DNA"/>
</dbReference>
<evidence type="ECO:0000313" key="5">
    <source>
        <dbReference type="Proteomes" id="UP000197138"/>
    </source>
</evidence>
<evidence type="ECO:0000256" key="1">
    <source>
        <dbReference type="ARBA" id="ARBA00022679"/>
    </source>
</evidence>
<comment type="caution">
    <text evidence="3">The sequence shown here is derived from an EMBL/GenBank/DDBJ whole genome shotgun (WGS) entry which is preliminary data.</text>
</comment>
<evidence type="ECO:0000313" key="4">
    <source>
        <dbReference type="EMBL" id="PKI37828.1"/>
    </source>
</evidence>
<reference evidence="4 6" key="3">
    <citation type="submission" date="2017-11" db="EMBL/GenBank/DDBJ databases">
        <title>De-novo sequencing of pomegranate (Punica granatum L.) genome.</title>
        <authorList>
            <person name="Akparov Z."/>
            <person name="Amiraslanov A."/>
            <person name="Hajiyeva S."/>
            <person name="Abbasov M."/>
            <person name="Kaur K."/>
            <person name="Hamwieh A."/>
            <person name="Solovyev V."/>
            <person name="Salamov A."/>
            <person name="Braich B."/>
            <person name="Kosarev P."/>
            <person name="Mahmoud A."/>
            <person name="Hajiyev E."/>
            <person name="Babayeva S."/>
            <person name="Izzatullayeva V."/>
            <person name="Mammadov A."/>
            <person name="Mammadov A."/>
            <person name="Sharifova S."/>
            <person name="Ojaghi J."/>
            <person name="Eynullazada K."/>
            <person name="Bayramov B."/>
            <person name="Abdulazimova A."/>
            <person name="Shahmuradov I."/>
        </authorList>
    </citation>
    <scope>NUCLEOTIDE SEQUENCE [LARGE SCALE GENOMIC DNA]</scope>
    <source>
        <strain evidence="4">AG2017</strain>
        <strain evidence="6">cv. AG2017</strain>
        <tissue evidence="4">Leaf</tissue>
    </source>
</reference>
<accession>A0A218VTH7</accession>
<proteinExistence type="predicted"/>
<reference evidence="5" key="1">
    <citation type="journal article" date="2017" name="Plant J.">
        <title>The pomegranate (Punica granatum L.) genome and the genomics of punicalagin biosynthesis.</title>
        <authorList>
            <person name="Qin G."/>
            <person name="Xu C."/>
            <person name="Ming R."/>
            <person name="Tang H."/>
            <person name="Guyot R."/>
            <person name="Kramer E.M."/>
            <person name="Hu Y."/>
            <person name="Yi X."/>
            <person name="Qi Y."/>
            <person name="Xu X."/>
            <person name="Gao Z."/>
            <person name="Pan H."/>
            <person name="Jian J."/>
            <person name="Tian Y."/>
            <person name="Yue Z."/>
            <person name="Xu Y."/>
        </authorList>
    </citation>
    <scope>NUCLEOTIDE SEQUENCE [LARGE SCALE GENOMIC DNA]</scope>
    <source>
        <strain evidence="5">cv. Dabenzi</strain>
    </source>
</reference>
<organism evidence="3 5">
    <name type="scientific">Punica granatum</name>
    <name type="common">Pomegranate</name>
    <dbReference type="NCBI Taxonomy" id="22663"/>
    <lineage>
        <taxon>Eukaryota</taxon>
        <taxon>Viridiplantae</taxon>
        <taxon>Streptophyta</taxon>
        <taxon>Embryophyta</taxon>
        <taxon>Tracheophyta</taxon>
        <taxon>Spermatophyta</taxon>
        <taxon>Magnoliopsida</taxon>
        <taxon>eudicotyledons</taxon>
        <taxon>Gunneridae</taxon>
        <taxon>Pentapetalae</taxon>
        <taxon>rosids</taxon>
        <taxon>malvids</taxon>
        <taxon>Myrtales</taxon>
        <taxon>Lythraceae</taxon>
        <taxon>Punica</taxon>
    </lineage>
</organism>
<dbReference type="InterPro" id="IPR023213">
    <property type="entry name" value="CAT-like_dom_sf"/>
</dbReference>
<protein>
    <submittedName>
        <fullName evidence="3">Uncharacterized protein</fullName>
    </submittedName>
</protein>
<keyword evidence="1" id="KW-0808">Transferase</keyword>
<dbReference type="AlphaFoldDB" id="A0A218VTH7"/>
<sequence>MPCCQEASSTIKGAFGFRVKATSGVYIGIQYLHVAADGRAFAHFMRTWASLSRAELQGDPTCIEKSKAFLDRTVIKDPYDLEPIFLKDWRNAKQRARAQEGLAGGIARDGVSCKGNRSEDQGTGIQWRPAERIREVDFELSVRRDRESRTNEWIPGAESYDTVFGRGRLWKKRAVHIDAAETIGLTESRDGKGGVEIGLALHRIRMYAFSLLLEERAKSLS</sequence>